<evidence type="ECO:0000259" key="21">
    <source>
        <dbReference type="PROSITE" id="PS51473"/>
    </source>
</evidence>
<proteinExistence type="predicted"/>
<dbReference type="GO" id="GO:0005524">
    <property type="term" value="F:ATP binding"/>
    <property type="evidence" value="ECO:0007669"/>
    <property type="project" value="UniProtKB-UniRule"/>
</dbReference>
<dbReference type="Proteomes" id="UP000288805">
    <property type="component" value="Unassembled WGS sequence"/>
</dbReference>
<dbReference type="Pfam" id="PF07714">
    <property type="entry name" value="PK_Tyr_Ser-Thr"/>
    <property type="match status" value="1"/>
</dbReference>
<organism evidence="22 23">
    <name type="scientific">Vitis vinifera</name>
    <name type="common">Grape</name>
    <dbReference type="NCBI Taxonomy" id="29760"/>
    <lineage>
        <taxon>Eukaryota</taxon>
        <taxon>Viridiplantae</taxon>
        <taxon>Streptophyta</taxon>
        <taxon>Embryophyta</taxon>
        <taxon>Tracheophyta</taxon>
        <taxon>Spermatophyta</taxon>
        <taxon>Magnoliopsida</taxon>
        <taxon>eudicotyledons</taxon>
        <taxon>Gunneridae</taxon>
        <taxon>Pentapetalae</taxon>
        <taxon>rosids</taxon>
        <taxon>Vitales</taxon>
        <taxon>Vitaceae</taxon>
        <taxon>Viteae</taxon>
        <taxon>Vitis</taxon>
    </lineage>
</organism>
<keyword evidence="9 22" id="KW-0418">Kinase</keyword>
<feature type="chain" id="PRO_5019258167" evidence="19">
    <location>
        <begin position="25"/>
        <end position="635"/>
    </location>
</feature>
<keyword evidence="12 18" id="KW-0472">Membrane</keyword>
<evidence type="ECO:0000256" key="8">
    <source>
        <dbReference type="ARBA" id="ARBA00022741"/>
    </source>
</evidence>
<dbReference type="CDD" id="cd14066">
    <property type="entry name" value="STKc_IRAK"/>
    <property type="match status" value="1"/>
</dbReference>
<comment type="catalytic activity">
    <reaction evidence="16">
        <text>L-threonyl-[protein] + ATP = O-phospho-L-threonyl-[protein] + ADP + H(+)</text>
        <dbReference type="Rhea" id="RHEA:46608"/>
        <dbReference type="Rhea" id="RHEA-COMP:11060"/>
        <dbReference type="Rhea" id="RHEA-COMP:11605"/>
        <dbReference type="ChEBI" id="CHEBI:15378"/>
        <dbReference type="ChEBI" id="CHEBI:30013"/>
        <dbReference type="ChEBI" id="CHEBI:30616"/>
        <dbReference type="ChEBI" id="CHEBI:61977"/>
        <dbReference type="ChEBI" id="CHEBI:456216"/>
    </reaction>
</comment>
<evidence type="ECO:0000256" key="17">
    <source>
        <dbReference type="PROSITE-ProRule" id="PRU10141"/>
    </source>
</evidence>
<evidence type="ECO:0000256" key="4">
    <source>
        <dbReference type="ARBA" id="ARBA00022679"/>
    </source>
</evidence>
<dbReference type="InterPro" id="IPR011009">
    <property type="entry name" value="Kinase-like_dom_sf"/>
</dbReference>
<dbReference type="Pfam" id="PF01657">
    <property type="entry name" value="Stress-antifung"/>
    <property type="match status" value="2"/>
</dbReference>
<dbReference type="SMART" id="SM00220">
    <property type="entry name" value="S_TKc"/>
    <property type="match status" value="1"/>
</dbReference>
<keyword evidence="6 19" id="KW-0732">Signal</keyword>
<dbReference type="FunFam" id="3.30.200.20:FF:000952">
    <property type="entry name" value="Putative DUF26-domain protein kinase"/>
    <property type="match status" value="1"/>
</dbReference>
<feature type="domain" description="Protein kinase" evidence="20">
    <location>
        <begin position="315"/>
        <end position="591"/>
    </location>
</feature>
<evidence type="ECO:0000256" key="12">
    <source>
        <dbReference type="ARBA" id="ARBA00023136"/>
    </source>
</evidence>
<dbReference type="InterPro" id="IPR001245">
    <property type="entry name" value="Ser-Thr/Tyr_kinase_cat_dom"/>
</dbReference>
<dbReference type="PROSITE" id="PS00107">
    <property type="entry name" value="PROTEIN_KINASE_ATP"/>
    <property type="match status" value="1"/>
</dbReference>
<evidence type="ECO:0000256" key="11">
    <source>
        <dbReference type="ARBA" id="ARBA00022989"/>
    </source>
</evidence>
<dbReference type="EMBL" id="QGNW01001302">
    <property type="protein sequence ID" value="RVW46670.1"/>
    <property type="molecule type" value="Genomic_DNA"/>
</dbReference>
<comment type="caution">
    <text evidence="22">The sequence shown here is derived from an EMBL/GenBank/DDBJ whole genome shotgun (WGS) entry which is preliminary data.</text>
</comment>
<comment type="catalytic activity">
    <reaction evidence="15">
        <text>L-seryl-[protein] + ATP = O-phospho-L-seryl-[protein] + ADP + H(+)</text>
        <dbReference type="Rhea" id="RHEA:17989"/>
        <dbReference type="Rhea" id="RHEA-COMP:9863"/>
        <dbReference type="Rhea" id="RHEA-COMP:11604"/>
        <dbReference type="ChEBI" id="CHEBI:15378"/>
        <dbReference type="ChEBI" id="CHEBI:29999"/>
        <dbReference type="ChEBI" id="CHEBI:30616"/>
        <dbReference type="ChEBI" id="CHEBI:83421"/>
        <dbReference type="ChEBI" id="CHEBI:456216"/>
    </reaction>
</comment>
<evidence type="ECO:0000256" key="7">
    <source>
        <dbReference type="ARBA" id="ARBA00022737"/>
    </source>
</evidence>
<accession>A0A438EG47</accession>
<feature type="binding site" evidence="17">
    <location>
        <position position="343"/>
    </location>
    <ligand>
        <name>ATP</name>
        <dbReference type="ChEBI" id="CHEBI:30616"/>
    </ligand>
</feature>
<dbReference type="CDD" id="cd23509">
    <property type="entry name" value="Gnk2-like"/>
    <property type="match status" value="2"/>
</dbReference>
<dbReference type="PROSITE" id="PS00108">
    <property type="entry name" value="PROTEIN_KINASE_ST"/>
    <property type="match status" value="1"/>
</dbReference>
<dbReference type="FunFam" id="3.30.430.20:FF:000015">
    <property type="entry name" value="Cysteine-rich receptor-like protein kinase 3"/>
    <property type="match status" value="1"/>
</dbReference>
<protein>
    <submittedName>
        <fullName evidence="22">Putative cysteine-rich receptor-like protein kinase 43</fullName>
    </submittedName>
</protein>
<evidence type="ECO:0000259" key="20">
    <source>
        <dbReference type="PROSITE" id="PS50011"/>
    </source>
</evidence>
<evidence type="ECO:0000256" key="15">
    <source>
        <dbReference type="ARBA" id="ARBA00047558"/>
    </source>
</evidence>
<keyword evidence="7" id="KW-0677">Repeat</keyword>
<dbReference type="FunFam" id="1.10.510.10:FF:000336">
    <property type="entry name" value="Cysteine-rich receptor-like protein kinase 2"/>
    <property type="match status" value="1"/>
</dbReference>
<dbReference type="InterPro" id="IPR017441">
    <property type="entry name" value="Protein_kinase_ATP_BS"/>
</dbReference>
<dbReference type="InterPro" id="IPR008271">
    <property type="entry name" value="Ser/Thr_kinase_AS"/>
</dbReference>
<evidence type="ECO:0000256" key="18">
    <source>
        <dbReference type="SAM" id="Phobius"/>
    </source>
</evidence>
<dbReference type="FunFam" id="3.30.430.20:FF:000005">
    <property type="entry name" value="Cysteine-rich receptor-like protein kinase 2"/>
    <property type="match status" value="1"/>
</dbReference>
<evidence type="ECO:0000256" key="1">
    <source>
        <dbReference type="ARBA" id="ARBA00004167"/>
    </source>
</evidence>
<gene>
    <name evidence="22" type="primary">CRK43_1</name>
    <name evidence="22" type="ORF">CK203_067337</name>
</gene>
<keyword evidence="14" id="KW-0325">Glycoprotein</keyword>
<dbReference type="PANTHER" id="PTHR47973">
    <property type="entry name" value="CYSTEINE-RICH RECEPTOR-LIKE PROTEIN KINASE 3"/>
    <property type="match status" value="1"/>
</dbReference>
<feature type="domain" description="Gnk2-homologous" evidence="21">
    <location>
        <begin position="134"/>
        <end position="236"/>
    </location>
</feature>
<dbReference type="Gene3D" id="3.30.430.20">
    <property type="entry name" value="Gnk2 domain, C-X8-C-X2-C motif"/>
    <property type="match status" value="2"/>
</dbReference>
<keyword evidence="11 18" id="KW-1133">Transmembrane helix</keyword>
<name>A0A438EG47_VITVI</name>
<dbReference type="Gene3D" id="1.10.510.10">
    <property type="entry name" value="Transferase(Phosphotransferase) domain 1"/>
    <property type="match status" value="1"/>
</dbReference>
<dbReference type="InterPro" id="IPR052059">
    <property type="entry name" value="CR_Ser/Thr_kinase"/>
</dbReference>
<sequence length="635" mass="71043">METGLLLSIIFLTTTFSFIHSTKANARADTIARICSNDYAHNFSNYLDSYSKIVTQLRDELPKTKFAFKEAGEPPDKIYVLAQCMDDLSSQDCQACFSQISSLFPGCFPATGGRVYLDGCFLRGDNYSFFQDTLTPMDYLRCSDSISGVQNFDNIAKSVIDELVRMTPSRDGYAAYDESANGITVYGMASCWKTLDHDSCASCLASAAISAFACFPSTEGHVLNAGCFLRYSDYKFVNDPKWLAARDATLSFISHVVGVVSVCILAIIIGFFIGKAAYQKRNQQNEANEIEVDSSVVKRSLQFKYTTLEKATDYFNEANKLGQGGFGEVFKGTLRDGREIAIKRLFIPGQSGAQEVYNEIDIIGSACHKNLVRFLGCCFTRHDSFLVYEFLPNRSLDRVLFDTEKKKELPWKIRLGIIMGTAEGLEYLHKDCHVRIIHRDIKASNVLLDFRYRPKIADFGLARFYSTDRALTSTAIAGTLGYMAPEYLAQGRLTEKVDVYSYGVLILEIVSGMQNNKFQLDDSLNTLATATWKHFQSNTMTEIVDKGMEIEDMEEVTRVIQVGLLCTQESPTLRPSMTEIIQMLKQKDVSLPIPSKPPFTEENLTISPALGCPRRPAVDSFDLCISCHHSDTELR</sequence>
<evidence type="ECO:0000256" key="16">
    <source>
        <dbReference type="ARBA" id="ARBA00047951"/>
    </source>
</evidence>
<keyword evidence="8 17" id="KW-0547">Nucleotide-binding</keyword>
<dbReference type="InterPro" id="IPR000719">
    <property type="entry name" value="Prot_kinase_dom"/>
</dbReference>
<dbReference type="InterPro" id="IPR002902">
    <property type="entry name" value="GNK2"/>
</dbReference>
<evidence type="ECO:0000256" key="9">
    <source>
        <dbReference type="ARBA" id="ARBA00022777"/>
    </source>
</evidence>
<dbReference type="GO" id="GO:0016020">
    <property type="term" value="C:membrane"/>
    <property type="evidence" value="ECO:0007669"/>
    <property type="project" value="UniProtKB-SubCell"/>
</dbReference>
<evidence type="ECO:0000256" key="2">
    <source>
        <dbReference type="ARBA" id="ARBA00022527"/>
    </source>
</evidence>
<keyword evidence="10 17" id="KW-0067">ATP-binding</keyword>
<evidence type="ECO:0000256" key="13">
    <source>
        <dbReference type="ARBA" id="ARBA00023170"/>
    </source>
</evidence>
<evidence type="ECO:0000256" key="5">
    <source>
        <dbReference type="ARBA" id="ARBA00022692"/>
    </source>
</evidence>
<dbReference type="PROSITE" id="PS50011">
    <property type="entry name" value="PROTEIN_KINASE_DOM"/>
    <property type="match status" value="1"/>
</dbReference>
<evidence type="ECO:0000256" key="6">
    <source>
        <dbReference type="ARBA" id="ARBA00022729"/>
    </source>
</evidence>
<dbReference type="InterPro" id="IPR038408">
    <property type="entry name" value="GNK2_sf"/>
</dbReference>
<keyword evidence="13 22" id="KW-0675">Receptor</keyword>
<feature type="domain" description="Gnk2-homologous" evidence="21">
    <location>
        <begin position="28"/>
        <end position="129"/>
    </location>
</feature>
<reference evidence="22 23" key="1">
    <citation type="journal article" date="2018" name="PLoS Genet.">
        <title>Population sequencing reveals clonal diversity and ancestral inbreeding in the grapevine cultivar Chardonnay.</title>
        <authorList>
            <person name="Roach M.J."/>
            <person name="Johnson D.L."/>
            <person name="Bohlmann J."/>
            <person name="van Vuuren H.J."/>
            <person name="Jones S.J."/>
            <person name="Pretorius I.S."/>
            <person name="Schmidt S.A."/>
            <person name="Borneman A.R."/>
        </authorList>
    </citation>
    <scope>NUCLEOTIDE SEQUENCE [LARGE SCALE GENOMIC DNA]</scope>
    <source>
        <strain evidence="23">cv. Chardonnay</strain>
        <tissue evidence="22">Leaf</tissue>
    </source>
</reference>
<feature type="signal peptide" evidence="19">
    <location>
        <begin position="1"/>
        <end position="24"/>
    </location>
</feature>
<keyword evidence="2" id="KW-0723">Serine/threonine-protein kinase</keyword>
<evidence type="ECO:0000313" key="22">
    <source>
        <dbReference type="EMBL" id="RVW46670.1"/>
    </source>
</evidence>
<feature type="transmembrane region" description="Helical" evidence="18">
    <location>
        <begin position="252"/>
        <end position="273"/>
    </location>
</feature>
<dbReference type="Gene3D" id="3.30.200.20">
    <property type="entry name" value="Phosphorylase Kinase, domain 1"/>
    <property type="match status" value="1"/>
</dbReference>
<dbReference type="AlphaFoldDB" id="A0A438EG47"/>
<keyword evidence="4" id="KW-0808">Transferase</keyword>
<keyword evidence="5 18" id="KW-0812">Transmembrane</keyword>
<evidence type="ECO:0000256" key="14">
    <source>
        <dbReference type="ARBA" id="ARBA00023180"/>
    </source>
</evidence>
<dbReference type="PROSITE" id="PS51473">
    <property type="entry name" value="GNK2"/>
    <property type="match status" value="2"/>
</dbReference>
<evidence type="ECO:0000256" key="3">
    <source>
        <dbReference type="ARBA" id="ARBA00022553"/>
    </source>
</evidence>
<comment type="subcellular location">
    <subcellularLocation>
        <location evidence="1">Membrane</location>
        <topology evidence="1">Single-pass membrane protein</topology>
    </subcellularLocation>
</comment>
<evidence type="ECO:0000256" key="10">
    <source>
        <dbReference type="ARBA" id="ARBA00022840"/>
    </source>
</evidence>
<keyword evidence="3" id="KW-0597">Phosphoprotein</keyword>
<evidence type="ECO:0000256" key="19">
    <source>
        <dbReference type="SAM" id="SignalP"/>
    </source>
</evidence>
<dbReference type="GO" id="GO:0004674">
    <property type="term" value="F:protein serine/threonine kinase activity"/>
    <property type="evidence" value="ECO:0007669"/>
    <property type="project" value="UniProtKB-KW"/>
</dbReference>
<evidence type="ECO:0000313" key="23">
    <source>
        <dbReference type="Proteomes" id="UP000288805"/>
    </source>
</evidence>
<dbReference type="SUPFAM" id="SSF56112">
    <property type="entry name" value="Protein kinase-like (PK-like)"/>
    <property type="match status" value="1"/>
</dbReference>